<sequence>MLQYSKTFNIYSTEKLDGQKSHKAQYMSPVVEKNILLYFYDKTIYLYNVKTTMTNYFIMKFPIKNADIFYDCLYIYCDNHVEIYHLKFVNKNFYKEQKPFKKIVWEGITNVFPMSENMQKSHYLHVNGRFCSYFDNKKQKFIYQEYIMHTVCGNFFMLYTIKKLIVFEKYKGIVYEEYDDTTSLVCFKGRKMYKYTENIETEENVLKGCDLQLYISDISNKYGGTKCNKIFLLKDCVILLLESESKLKVYDYTLKHCYLNIRGVDDVVLIGNDIYYIQDNYIHVAKYKNRCDVDFETIKKSRIYVEKENEFDLSLSNIEDV</sequence>
<dbReference type="Proteomes" id="UP000192758">
    <property type="component" value="Unassembled WGS sequence"/>
</dbReference>
<proteinExistence type="predicted"/>
<comment type="caution">
    <text evidence="1">The sequence shown here is derived from an EMBL/GenBank/DDBJ whole genome shotgun (WGS) entry which is preliminary data.</text>
</comment>
<accession>A0A1W0E8X8</accession>
<dbReference type="OrthoDB" id="10668690at2759"/>
<dbReference type="VEuPathDB" id="MicrosporidiaDB:EHP00_1599"/>
<evidence type="ECO:0000313" key="1">
    <source>
        <dbReference type="EMBL" id="OQS55683.1"/>
    </source>
</evidence>
<organism evidence="1 2">
    <name type="scientific">Ecytonucleospora hepatopenaei</name>
    <dbReference type="NCBI Taxonomy" id="646526"/>
    <lineage>
        <taxon>Eukaryota</taxon>
        <taxon>Fungi</taxon>
        <taxon>Fungi incertae sedis</taxon>
        <taxon>Microsporidia</taxon>
        <taxon>Enterocytozoonidae</taxon>
        <taxon>Ecytonucleospora</taxon>
    </lineage>
</organism>
<reference evidence="1 2" key="1">
    <citation type="journal article" date="2017" name="Environ. Microbiol.">
        <title>Decay of the glycolytic pathway and adaptation to intranuclear parasitism within Enterocytozoonidae microsporidia.</title>
        <authorList>
            <person name="Wiredu Boakye D."/>
            <person name="Jaroenlak P."/>
            <person name="Prachumwat A."/>
            <person name="Williams T.A."/>
            <person name="Bateman K.S."/>
            <person name="Itsathitphaisarn O."/>
            <person name="Sritunyalucksana K."/>
            <person name="Paszkiewicz K.H."/>
            <person name="Moore K.A."/>
            <person name="Stentiford G.D."/>
            <person name="Williams B.A."/>
        </authorList>
    </citation>
    <scope>NUCLEOTIDE SEQUENCE [LARGE SCALE GENOMIC DNA]</scope>
    <source>
        <strain evidence="1 2">TH1</strain>
    </source>
</reference>
<dbReference type="EMBL" id="MNPJ01000004">
    <property type="protein sequence ID" value="OQS55683.1"/>
    <property type="molecule type" value="Genomic_DNA"/>
</dbReference>
<gene>
    <name evidence="1" type="ORF">EHP00_1599</name>
</gene>
<keyword evidence="2" id="KW-1185">Reference proteome</keyword>
<protein>
    <submittedName>
        <fullName evidence="1">Uncharacterized protein</fullName>
    </submittedName>
</protein>
<name>A0A1W0E8X8_9MICR</name>
<dbReference type="AlphaFoldDB" id="A0A1W0E8X8"/>
<evidence type="ECO:0000313" key="2">
    <source>
        <dbReference type="Proteomes" id="UP000192758"/>
    </source>
</evidence>